<name>A0A495V4B2_9GAMM</name>
<dbReference type="PANTHER" id="PTHR35399:SF2">
    <property type="entry name" value="DUF839 DOMAIN-CONTAINING PROTEIN"/>
    <property type="match status" value="1"/>
</dbReference>
<feature type="transmembrane region" description="Helical" evidence="2">
    <location>
        <begin position="31"/>
        <end position="52"/>
    </location>
</feature>
<organism evidence="3 4">
    <name type="scientific">Thiocapsa rosea</name>
    <dbReference type="NCBI Taxonomy" id="69360"/>
    <lineage>
        <taxon>Bacteria</taxon>
        <taxon>Pseudomonadati</taxon>
        <taxon>Pseudomonadota</taxon>
        <taxon>Gammaproteobacteria</taxon>
        <taxon>Chromatiales</taxon>
        <taxon>Chromatiaceae</taxon>
        <taxon>Thiocapsa</taxon>
    </lineage>
</organism>
<protein>
    <recommendedName>
        <fullName evidence="5">PhoX family phosphatase</fullName>
    </recommendedName>
</protein>
<reference evidence="3 4" key="1">
    <citation type="submission" date="2018-10" db="EMBL/GenBank/DDBJ databases">
        <title>Genomic Encyclopedia of Archaeal and Bacterial Type Strains, Phase II (KMG-II): from individual species to whole genera.</title>
        <authorList>
            <person name="Goeker M."/>
        </authorList>
    </citation>
    <scope>NUCLEOTIDE SEQUENCE [LARGE SCALE GENOMIC DNA]</scope>
    <source>
        <strain evidence="3 4">DSM 235</strain>
    </source>
</reference>
<evidence type="ECO:0000313" key="4">
    <source>
        <dbReference type="Proteomes" id="UP000274556"/>
    </source>
</evidence>
<keyword evidence="2" id="KW-1133">Transmembrane helix</keyword>
<gene>
    <name evidence="3" type="ORF">BDD21_1519</name>
</gene>
<dbReference type="EMBL" id="RBXL01000001">
    <property type="protein sequence ID" value="RKT44144.1"/>
    <property type="molecule type" value="Genomic_DNA"/>
</dbReference>
<dbReference type="Pfam" id="PF05787">
    <property type="entry name" value="PhoX"/>
    <property type="match status" value="1"/>
</dbReference>
<dbReference type="OrthoDB" id="9801383at2"/>
<feature type="compositionally biased region" description="Polar residues" evidence="1">
    <location>
        <begin position="128"/>
        <end position="137"/>
    </location>
</feature>
<accession>A0A495V4B2</accession>
<feature type="region of interest" description="Disordered" evidence="1">
    <location>
        <begin position="116"/>
        <end position="143"/>
    </location>
</feature>
<evidence type="ECO:0000256" key="2">
    <source>
        <dbReference type="SAM" id="Phobius"/>
    </source>
</evidence>
<dbReference type="InterPro" id="IPR008557">
    <property type="entry name" value="PhoX"/>
</dbReference>
<comment type="caution">
    <text evidence="3">The sequence shown here is derived from an EMBL/GenBank/DDBJ whole genome shotgun (WGS) entry which is preliminary data.</text>
</comment>
<dbReference type="AlphaFoldDB" id="A0A495V4B2"/>
<evidence type="ECO:0008006" key="5">
    <source>
        <dbReference type="Google" id="ProtNLM"/>
    </source>
</evidence>
<feature type="compositionally biased region" description="Polar residues" evidence="1">
    <location>
        <begin position="483"/>
        <end position="502"/>
    </location>
</feature>
<feature type="region of interest" description="Disordered" evidence="1">
    <location>
        <begin position="656"/>
        <end position="682"/>
    </location>
</feature>
<keyword evidence="2" id="KW-0472">Membrane</keyword>
<keyword evidence="4" id="KW-1185">Reference proteome</keyword>
<dbReference type="SUPFAM" id="SSF63829">
    <property type="entry name" value="Calcium-dependent phosphotriesterase"/>
    <property type="match status" value="1"/>
</dbReference>
<sequence>MLNHDDDPISNSSQNSHFNDILQVNLKRRQLLAGGLGAAIVGFFGVPGLSMLSGVREVGAGPIRSRPGFGGIGFEGIEPNTRALDPNLIDDVRLPPGYSYQVLYRWGDPIGALGQRPGEPAWRDDASNDSIDQTLQSGDHHDGMHFFPLPGRLGSSRGLLCVNHEYNDQLFLFPDGMDTWNIEKVRKSQHAHGVSIVAVWRHPRTGRWEVKRPSPFARRIHGNTPMQITGPAAGDDLLKTAADPTGTRVLGTLNNCAHGYTPWGTYLTCEENWNGYFANPTGDVEGLPGNDQKLEILAGQTRYGITQTGFGYRWHEHDARFRADLNPNEPHRFGYVVEIDPYSPRSMPKKRTALGRCKHENAEHVVAANGRVVLYTGDDERNEYIYKFVTAGSYNPRNRRTNMDLLDEGTLYVAKFNDDGTGEWLELTPNNPALDNWTQAEICIRTRQAADAVGATMMDRPEWIAADPMAPANVYCTLTNNSNRGRSGIPTGNNPDGTTNAGSARPPVNNANPRGGDADTTGPVPVPTGNVYGHIIRWHEDDDDNTSPTFTWDIFVLAGDSTRTDPRLQGNTIGDDFNSPDGLWFDGAGRLWIQTDATTSGSSYNPGGLNENIGTNQMLCADPESGEIRRFLTGPRGCEVTGVVTTPDRKTMFVNFQHPGEGGTTTNPTAISDWPDRGPRPRSATIVITRDDGGEIGGL</sequence>
<dbReference type="PANTHER" id="PTHR35399">
    <property type="entry name" value="SLR8030 PROTEIN"/>
    <property type="match status" value="1"/>
</dbReference>
<evidence type="ECO:0000313" key="3">
    <source>
        <dbReference type="EMBL" id="RKT44144.1"/>
    </source>
</evidence>
<dbReference type="RefSeq" id="WP_120796623.1">
    <property type="nucleotide sequence ID" value="NZ_RBXL01000001.1"/>
</dbReference>
<feature type="region of interest" description="Disordered" evidence="1">
    <location>
        <begin position="483"/>
        <end position="526"/>
    </location>
</feature>
<keyword evidence="2" id="KW-0812">Transmembrane</keyword>
<proteinExistence type="predicted"/>
<evidence type="ECO:0000256" key="1">
    <source>
        <dbReference type="SAM" id="MobiDB-lite"/>
    </source>
</evidence>
<dbReference type="Proteomes" id="UP000274556">
    <property type="component" value="Unassembled WGS sequence"/>
</dbReference>